<name>A0A174SRC6_9CLOT</name>
<reference evidence="1 2" key="1">
    <citation type="submission" date="2016-06" db="EMBL/GenBank/DDBJ databases">
        <authorList>
            <person name="Kjaerup R.B."/>
            <person name="Dalgaard T.S."/>
            <person name="Juul-Madsen H.R."/>
        </authorList>
    </citation>
    <scope>NUCLEOTIDE SEQUENCE [LARGE SCALE GENOMIC DNA]</scope>
    <source>
        <strain evidence="1 2">373-A1</strain>
    </source>
</reference>
<protein>
    <submittedName>
        <fullName evidence="1">Uncharacterized protein</fullName>
    </submittedName>
</protein>
<proteinExistence type="predicted"/>
<gene>
    <name evidence="1" type="ORF">CP373A1_13200</name>
</gene>
<dbReference type="RefSeq" id="WP_055183737.1">
    <property type="nucleotide sequence ID" value="NZ_CABJAZ010000005.1"/>
</dbReference>
<comment type="caution">
    <text evidence="1">The sequence shown here is derived from an EMBL/GenBank/DDBJ whole genome shotgun (WGS) entry which is preliminary data.</text>
</comment>
<dbReference type="Proteomes" id="UP000092714">
    <property type="component" value="Unassembled WGS sequence"/>
</dbReference>
<organism evidence="1 2">
    <name type="scientific">Clostridium paraputrificum</name>
    <dbReference type="NCBI Taxonomy" id="29363"/>
    <lineage>
        <taxon>Bacteria</taxon>
        <taxon>Bacillati</taxon>
        <taxon>Bacillota</taxon>
        <taxon>Clostridia</taxon>
        <taxon>Eubacteriales</taxon>
        <taxon>Clostridiaceae</taxon>
        <taxon>Clostridium</taxon>
    </lineage>
</organism>
<dbReference type="AlphaFoldDB" id="A0A174SRC6"/>
<dbReference type="EMBL" id="MAPZ01000025">
    <property type="protein sequence ID" value="OBY10052.1"/>
    <property type="molecule type" value="Genomic_DNA"/>
</dbReference>
<keyword evidence="2" id="KW-1185">Reference proteome</keyword>
<dbReference type="eggNOG" id="ENOG50333K8">
    <property type="taxonomic scope" value="Bacteria"/>
</dbReference>
<accession>A0A174SRC6</accession>
<dbReference type="OrthoDB" id="1681497at2"/>
<evidence type="ECO:0000313" key="2">
    <source>
        <dbReference type="Proteomes" id="UP000092714"/>
    </source>
</evidence>
<sequence length="143" mass="16176">MGIQHSEVNYDNLINNLGNCCLTEERCGTCKQSNCLIGYSKKCVISCLKSSVTYVIDGQANIPTIDGKVYDKHNLIDATADVLKQCKNCNKDHFDNCLINVLRNCYEVLLFGEKQEYKGSNLLYLNDIKSLDEEIAEELLKRL</sequence>
<evidence type="ECO:0000313" key="1">
    <source>
        <dbReference type="EMBL" id="OBY10052.1"/>
    </source>
</evidence>